<dbReference type="EMBL" id="KI280308">
    <property type="protein sequence ID" value="ESA17313.1"/>
    <property type="molecule type" value="Genomic_DNA"/>
</dbReference>
<dbReference type="HOGENOM" id="CLU_2122338_0_0_1"/>
<protein>
    <submittedName>
        <fullName evidence="1">Uncharacterized protein</fullName>
    </submittedName>
</protein>
<name>U9UFF7_RHIID</name>
<dbReference type="AlphaFoldDB" id="U9UFF7"/>
<gene>
    <name evidence="1" type="ORF">GLOINDRAFT_21930</name>
</gene>
<reference evidence="1" key="1">
    <citation type="submission" date="2013-07" db="EMBL/GenBank/DDBJ databases">
        <title>The genome of an arbuscular mycorrhizal fungus provides insights into the evolution of the oldest plant symbiosis.</title>
        <authorList>
            <consortium name="DOE Joint Genome Institute"/>
            <person name="Tisserant E."/>
            <person name="Malbreil M."/>
            <person name="Kuo A."/>
            <person name="Kohler A."/>
            <person name="Symeonidi A."/>
            <person name="Balestrini R."/>
            <person name="Charron P."/>
            <person name="Duensing N."/>
            <person name="Frei-dit-Frey N."/>
            <person name="Gianinazzi-Pearson V."/>
            <person name="Gilbert B."/>
            <person name="Handa Y."/>
            <person name="Hijri M."/>
            <person name="Kaul R."/>
            <person name="Kawaguchi M."/>
            <person name="Krajinski F."/>
            <person name="Lammers P."/>
            <person name="Lapierre D."/>
            <person name="Masclaux F.G."/>
            <person name="Murat C."/>
            <person name="Morin E."/>
            <person name="Ndikumana S."/>
            <person name="Pagni M."/>
            <person name="Petitpierre D."/>
            <person name="Requena N."/>
            <person name="Rosikiewicz P."/>
            <person name="Riley R."/>
            <person name="Saito K."/>
            <person name="San Clemente H."/>
            <person name="Shapiro H."/>
            <person name="van Tuinen D."/>
            <person name="Becard G."/>
            <person name="Bonfante P."/>
            <person name="Paszkowski U."/>
            <person name="Shachar-Hill Y."/>
            <person name="Young J.P."/>
            <person name="Sanders I.R."/>
            <person name="Henrissat B."/>
            <person name="Rensing S.A."/>
            <person name="Grigoriev I.V."/>
            <person name="Corradi N."/>
            <person name="Roux C."/>
            <person name="Martin F."/>
        </authorList>
    </citation>
    <scope>NUCLEOTIDE SEQUENCE</scope>
    <source>
        <strain evidence="1">DAOM 197198</strain>
    </source>
</reference>
<accession>U9UFF7</accession>
<organism evidence="1">
    <name type="scientific">Rhizophagus irregularis (strain DAOM 181602 / DAOM 197198 / MUCL 43194)</name>
    <name type="common">Arbuscular mycorrhizal fungus</name>
    <name type="synonym">Glomus intraradices</name>
    <dbReference type="NCBI Taxonomy" id="747089"/>
    <lineage>
        <taxon>Eukaryota</taxon>
        <taxon>Fungi</taxon>
        <taxon>Fungi incertae sedis</taxon>
        <taxon>Mucoromycota</taxon>
        <taxon>Glomeromycotina</taxon>
        <taxon>Glomeromycetes</taxon>
        <taxon>Glomerales</taxon>
        <taxon>Glomeraceae</taxon>
        <taxon>Rhizophagus</taxon>
    </lineage>
</organism>
<proteinExistence type="predicted"/>
<evidence type="ECO:0000313" key="1">
    <source>
        <dbReference type="EMBL" id="ESA17313.1"/>
    </source>
</evidence>
<sequence length="114" mass="12775">MESFGLGGRWDFGSEVDTKFPRTLALTDFSSDTDTEFPAFPGFEYPRTSAPTWNPLRTEFGTGLNMKKVPGQVYVKKDSDRLGKAKWDFGSDLIPDFHEIGSNSDTNPILQVTF</sequence>